<dbReference type="Pfam" id="PF25729">
    <property type="entry name" value="crAss_MUZ_C"/>
    <property type="match status" value="1"/>
</dbReference>
<dbReference type="InterPro" id="IPR057889">
    <property type="entry name" value="crAss_MUZ_N"/>
</dbReference>
<dbReference type="EMBL" id="MZ130493">
    <property type="protein sequence ID" value="QWM90770.2"/>
    <property type="molecule type" value="Genomic_DNA"/>
</dbReference>
<gene>
    <name evidence="3" type="primary">gp_72800</name>
</gene>
<dbReference type="Pfam" id="PF25731">
    <property type="entry name" value="crAss_MUZ"/>
    <property type="match status" value="1"/>
</dbReference>
<keyword evidence="4" id="KW-1185">Reference proteome</keyword>
<evidence type="ECO:0000313" key="3">
    <source>
        <dbReference type="EMBL" id="QWM90770.2"/>
    </source>
</evidence>
<dbReference type="InterPro" id="IPR057888">
    <property type="entry name" value="crAss_MUZ_C"/>
</dbReference>
<sequence>MNKIQNIQTNSFVKGMNMDIDIHAIPENQYRYAENIRIITDTEGTSGVLQNIQNIHTVDGGDFISEDEVVLYAVTVDKYAVILTVDSKNINRVYRVSDYNNLPLKHTVVIKGKLQYSKTNRVKIVANYEAENNIKIYITDGNTPIRVLNIMDNKYVYEPGVTNDLLDSEGNIKDLSILDLTPSSLLSPPKIVDLGSGNLQSGTVQYAYQLFNVRGSNTIMSPCSGLVHLTDSNTSSSLNEYHGLDKEVSTGKSVKMSIDLVDKTTGINYNSFYNNCRIFRIFYNDNTELPTVDVIAEIKSSGSSTSIEYEDLGGAPINTITLEELNSLTNNSFVASTIEKKDNRLFAAGIKENTWRTDYDARAYRCTKEGRLILKSASGQNDIDVMLPEYGSAAWKNILSDIDPEHDCINPYNSVKGQPTANDNLQYSNKVERGARILGGSGINVSYRFVYTELTMDTMQSMNTSATEGHDYAKIQVLPQTTSSMTFYFLDGLKDTSINRSIPEYSRQMNYADPYIDANFRGYQRDEIYRFGIVFYNNKSIPSNVSWIGDIRMPNAHEYPAFFAGENLIGKALGLQFEVSNVPEGAVAYEIVRCRRTVDDRTVLMQGVISEITNYPYKYINKGDEPDNSYRPRIPLGYTDQDIPVKYTKAGRMTEIYAEQSSTFFNDRVTKYYVTFISPELDITGESLVGKLKNAHAELLYYLHPIASKGYWYRAANGANIYSNKYFITPNNTNWGFSSDRVTESKLIGCYNSDVNGFVIASEEFATEQTVHSISNLIGKRYILHNTAISESRLTVDINNNSIFPPIMAGGNIMAEKMQYYRTIGDINYLNLGHIHNSDGDNNGARRAGPFGYCAVLNGDFTKIPKFHRVDGVIQANYNITSVIGSQDIFLNKAWFELPVVNIKLSNIPYGGNSYIARTNSTYISTNSFTTIGPSGGQSLVYGGDTFIGVHDHRTANAFPDPGNGDYRASLISCTDYIPVESSINLALQYGETTSRSCEGMDDYTNPYLGTTIDGGTLGNYNKQTKPYYAYNDSYSVQGDAKKYVTESAYAITNANNINRIVYSQAKINNEVTDSWLQFKFADYLDVDNQYGKITNLKSFNDKLFFWQDSAFGIASVNDRSLITDNNISELTLGTGGILTRYDYITTGNGSSVINDNSITNSDFALYWHDRDKNELCQFSDTIHKLSKEKGVQTYLNANPNFVVHDSFYDNEFNEVRFCFNTKTLVYNEYTQSFTSFYTENPAGHLKFSDKLLYIKDNKVMQTEDRALNVMECKIQYIINKDILYTKTFDNVFFSGQFRDIKNMLTDATFRTTDQVGTITQDYVNGGYAIDHRENTYRFAIGREQNSDDTLSYPGRLRGKYLICDLTLNCGEQHNFTLPNINTTYRYSLV</sequence>
<accession>A0AAE7S2X6</accession>
<feature type="domain" description="Crassvirus muzzle protein N-terminal region" evidence="2">
    <location>
        <begin position="8"/>
        <end position="1258"/>
    </location>
</feature>
<evidence type="ECO:0000259" key="2">
    <source>
        <dbReference type="Pfam" id="PF25731"/>
    </source>
</evidence>
<organism evidence="3 4">
    <name type="scientific">uncultured phage cr105_1</name>
    <dbReference type="NCBI Taxonomy" id="2986415"/>
    <lineage>
        <taxon>Viruses</taxon>
        <taxon>Duplodnaviria</taxon>
        <taxon>Heunggongvirae</taxon>
        <taxon>Uroviricota</taxon>
        <taxon>Caudoviricetes</taxon>
        <taxon>Crassvirales</taxon>
        <taxon>Suoliviridae</taxon>
        <taxon>Loutivirinae</taxon>
        <taxon>Buchavirus</taxon>
        <taxon>Buchavirus intestinalis</taxon>
    </lineage>
</organism>
<feature type="domain" description="Crassvirus muzzle protein C-terminal" evidence="1">
    <location>
        <begin position="1273"/>
        <end position="1343"/>
    </location>
</feature>
<name>A0AAE7S2X6_9CAUD</name>
<evidence type="ECO:0000259" key="1">
    <source>
        <dbReference type="Pfam" id="PF25729"/>
    </source>
</evidence>
<reference evidence="3 4" key="1">
    <citation type="submission" date="2021-04" db="EMBL/GenBank/DDBJ databases">
        <authorList>
            <person name="Shkoporov A.N."/>
            <person name="Stockdale S.R."/>
            <person name="Guerin E."/>
            <person name="Ross R.P."/>
            <person name="Hill C."/>
        </authorList>
    </citation>
    <scope>NUCLEOTIDE SEQUENCE [LARGE SCALE GENOMIC DNA]</scope>
    <source>
        <strain evidence="4">cr105_1</strain>
    </source>
</reference>
<proteinExistence type="predicted"/>
<evidence type="ECO:0000313" key="4">
    <source>
        <dbReference type="Proteomes" id="UP000827483"/>
    </source>
</evidence>
<protein>
    <submittedName>
        <fullName evidence="3">Phage stabilization protein</fullName>
    </submittedName>
</protein>
<dbReference type="Proteomes" id="UP000827483">
    <property type="component" value="Segment"/>
</dbReference>